<dbReference type="CDD" id="cd00266">
    <property type="entry name" value="MADS_SRF_like"/>
    <property type="match status" value="1"/>
</dbReference>
<keyword evidence="5" id="KW-0539">Nucleus</keyword>
<dbReference type="GO" id="GO:0000981">
    <property type="term" value="F:DNA-binding transcription factor activity, RNA polymerase II-specific"/>
    <property type="evidence" value="ECO:0007669"/>
    <property type="project" value="InterPro"/>
</dbReference>
<evidence type="ECO:0000256" key="5">
    <source>
        <dbReference type="ARBA" id="ARBA00023242"/>
    </source>
</evidence>
<comment type="subcellular location">
    <subcellularLocation>
        <location evidence="1">Nucleus</location>
    </subcellularLocation>
</comment>
<keyword evidence="4" id="KW-0804">Transcription</keyword>
<dbReference type="HOGENOM" id="CLU_047481_0_0_1"/>
<accession>A0A0E0FXH9</accession>
<dbReference type="SMART" id="SM00432">
    <property type="entry name" value="MADS"/>
    <property type="match status" value="1"/>
</dbReference>
<dbReference type="Gramene" id="ONIVA01G46660.1">
    <property type="protein sequence ID" value="ONIVA01G46660.1"/>
    <property type="gene ID" value="ONIVA01G46660"/>
</dbReference>
<dbReference type="PROSITE" id="PS50066">
    <property type="entry name" value="MADS_BOX_2"/>
    <property type="match status" value="1"/>
</dbReference>
<dbReference type="InterPro" id="IPR033897">
    <property type="entry name" value="SRF-like_MADS-box"/>
</dbReference>
<dbReference type="GO" id="GO:0046983">
    <property type="term" value="F:protein dimerization activity"/>
    <property type="evidence" value="ECO:0007669"/>
    <property type="project" value="InterPro"/>
</dbReference>
<name>A0A0E0FXH9_ORYNI</name>
<dbReference type="AlphaFoldDB" id="A0A0E0FXH9"/>
<evidence type="ECO:0000259" key="7">
    <source>
        <dbReference type="PROSITE" id="PS50066"/>
    </source>
</evidence>
<evidence type="ECO:0000256" key="6">
    <source>
        <dbReference type="SAM" id="MobiDB-lite"/>
    </source>
</evidence>
<dbReference type="InterPro" id="IPR050142">
    <property type="entry name" value="MADS-box/MEF2_TF"/>
</dbReference>
<evidence type="ECO:0000256" key="2">
    <source>
        <dbReference type="ARBA" id="ARBA00023015"/>
    </source>
</evidence>
<sequence length="479" mass="51085">MARRKTSIALIANPQTRATTYKKRKAGLIKKAGELATLCDIPVAVVCAGPDGGAPTVWVSPEGGDAIERYRALPAEKRARHTHVAYLQEELDKERAKLARLRQKGRPGELDPPDAVLDGMSQDELQQLLASIDATLLATAKRREALGLLPGADDDADGGGRRRDADVAGTNSVGVHGYQHQEVHAPATCDPFHPYNAGVTLMQPGYNNAQYMGGHGAVDMSGYQLQMQMPGNGSNNHSRLAWGGFQPCNATFVQPVYGNLQCWYNNVVDGNGEPCDAVVPSAGDPYMDIAGNDVYGNQMQPAPAANGGWHDPGTWGYDGGEPCKAIVPSSGDPYMGIGVYGNQMQPAPAPAANGCWHNPAGTWGNDGEPCNAIVPSAGHPYIDIECDIDGNYIDTTVFDYQTTSTSDNFMDAPVQFIATGSDESIVTNVTGCDETEFSIDDLLQCSDASQHSSGLEELHYLSDLADGFDFGCNFDVLLD</sequence>
<dbReference type="InterPro" id="IPR036879">
    <property type="entry name" value="TF_MADSbox_sf"/>
</dbReference>
<evidence type="ECO:0000313" key="8">
    <source>
        <dbReference type="EnsemblPlants" id="ONIVA01G46660.1"/>
    </source>
</evidence>
<organism evidence="8">
    <name type="scientific">Oryza nivara</name>
    <name type="common">Indian wild rice</name>
    <name type="synonym">Oryza sativa f. spontanea</name>
    <dbReference type="NCBI Taxonomy" id="4536"/>
    <lineage>
        <taxon>Eukaryota</taxon>
        <taxon>Viridiplantae</taxon>
        <taxon>Streptophyta</taxon>
        <taxon>Embryophyta</taxon>
        <taxon>Tracheophyta</taxon>
        <taxon>Spermatophyta</taxon>
        <taxon>Magnoliopsida</taxon>
        <taxon>Liliopsida</taxon>
        <taxon>Poales</taxon>
        <taxon>Poaceae</taxon>
        <taxon>BOP clade</taxon>
        <taxon>Oryzoideae</taxon>
        <taxon>Oryzeae</taxon>
        <taxon>Oryzinae</taxon>
        <taxon>Oryza</taxon>
    </lineage>
</organism>
<dbReference type="SUPFAM" id="SSF55455">
    <property type="entry name" value="SRF-like"/>
    <property type="match status" value="1"/>
</dbReference>
<dbReference type="PANTHER" id="PTHR48019">
    <property type="entry name" value="SERUM RESPONSE FACTOR HOMOLOG"/>
    <property type="match status" value="1"/>
</dbReference>
<dbReference type="eggNOG" id="KOG0014">
    <property type="taxonomic scope" value="Eukaryota"/>
</dbReference>
<dbReference type="Proteomes" id="UP000006591">
    <property type="component" value="Chromosome 1"/>
</dbReference>
<dbReference type="EnsemblPlants" id="ONIVA01G46660.1">
    <property type="protein sequence ID" value="ONIVA01G46660.1"/>
    <property type="gene ID" value="ONIVA01G46660"/>
</dbReference>
<keyword evidence="9" id="KW-1185">Reference proteome</keyword>
<evidence type="ECO:0000256" key="3">
    <source>
        <dbReference type="ARBA" id="ARBA00023125"/>
    </source>
</evidence>
<feature type="region of interest" description="Disordered" evidence="6">
    <location>
        <begin position="149"/>
        <end position="168"/>
    </location>
</feature>
<dbReference type="Pfam" id="PF00319">
    <property type="entry name" value="SRF-TF"/>
    <property type="match status" value="1"/>
</dbReference>
<evidence type="ECO:0000313" key="9">
    <source>
        <dbReference type="Proteomes" id="UP000006591"/>
    </source>
</evidence>
<evidence type="ECO:0000256" key="1">
    <source>
        <dbReference type="ARBA" id="ARBA00004123"/>
    </source>
</evidence>
<evidence type="ECO:0000256" key="4">
    <source>
        <dbReference type="ARBA" id="ARBA00023163"/>
    </source>
</evidence>
<dbReference type="GO" id="GO:0045944">
    <property type="term" value="P:positive regulation of transcription by RNA polymerase II"/>
    <property type="evidence" value="ECO:0007669"/>
    <property type="project" value="InterPro"/>
</dbReference>
<dbReference type="InterPro" id="IPR002100">
    <property type="entry name" value="TF_MADSbox"/>
</dbReference>
<keyword evidence="3" id="KW-0238">DNA-binding</keyword>
<dbReference type="STRING" id="4536.A0A0E0FXH9"/>
<keyword evidence="2" id="KW-0805">Transcription regulation</keyword>
<dbReference type="PRINTS" id="PR00404">
    <property type="entry name" value="MADSDOMAIN"/>
</dbReference>
<reference evidence="8" key="2">
    <citation type="submission" date="2018-04" db="EMBL/GenBank/DDBJ databases">
        <title>OnivRS2 (Oryza nivara Reference Sequence Version 2).</title>
        <authorList>
            <person name="Zhang J."/>
            <person name="Kudrna D."/>
            <person name="Lee S."/>
            <person name="Talag J."/>
            <person name="Rajasekar S."/>
            <person name="Welchert J."/>
            <person name="Hsing Y.-I."/>
            <person name="Wing R.A."/>
        </authorList>
    </citation>
    <scope>NUCLEOTIDE SEQUENCE [LARGE SCALE GENOMIC DNA]</scope>
</reference>
<proteinExistence type="predicted"/>
<dbReference type="OMA" id="SAGDPYM"/>
<dbReference type="GO" id="GO:0005634">
    <property type="term" value="C:nucleus"/>
    <property type="evidence" value="ECO:0007669"/>
    <property type="project" value="UniProtKB-SubCell"/>
</dbReference>
<feature type="domain" description="MADS-box" evidence="7">
    <location>
        <begin position="1"/>
        <end position="52"/>
    </location>
</feature>
<reference evidence="8" key="1">
    <citation type="submission" date="2015-04" db="UniProtKB">
        <authorList>
            <consortium name="EnsemblPlants"/>
        </authorList>
    </citation>
    <scope>IDENTIFICATION</scope>
    <source>
        <strain evidence="8">SL10</strain>
    </source>
</reference>
<dbReference type="GO" id="GO:0000987">
    <property type="term" value="F:cis-regulatory region sequence-specific DNA binding"/>
    <property type="evidence" value="ECO:0007669"/>
    <property type="project" value="InterPro"/>
</dbReference>
<dbReference type="Gene3D" id="3.40.1810.10">
    <property type="entry name" value="Transcription factor, MADS-box"/>
    <property type="match status" value="1"/>
</dbReference>
<protein>
    <recommendedName>
        <fullName evidence="7">MADS-box domain-containing protein</fullName>
    </recommendedName>
</protein>